<feature type="domain" description="RDD" evidence="6">
    <location>
        <begin position="81"/>
        <end position="206"/>
    </location>
</feature>
<feature type="domain" description="GYF" evidence="7">
    <location>
        <begin position="20"/>
        <end position="63"/>
    </location>
</feature>
<dbReference type="InterPro" id="IPR010432">
    <property type="entry name" value="RDD"/>
</dbReference>
<dbReference type="Proteomes" id="UP000218263">
    <property type="component" value="Chromosome"/>
</dbReference>
<keyword evidence="2" id="KW-1003">Cell membrane</keyword>
<organism evidence="8 9">
    <name type="scientific">Mucilaginibacter gotjawali</name>
    <dbReference type="NCBI Taxonomy" id="1550579"/>
    <lineage>
        <taxon>Bacteria</taxon>
        <taxon>Pseudomonadati</taxon>
        <taxon>Bacteroidota</taxon>
        <taxon>Sphingobacteriia</taxon>
        <taxon>Sphingobacteriales</taxon>
        <taxon>Sphingobacteriaceae</taxon>
        <taxon>Mucilaginibacter</taxon>
    </lineage>
</organism>
<evidence type="ECO:0000313" key="8">
    <source>
        <dbReference type="EMBL" id="BAU52336.1"/>
    </source>
</evidence>
<evidence type="ECO:0000259" key="6">
    <source>
        <dbReference type="Pfam" id="PF06271"/>
    </source>
</evidence>
<dbReference type="OrthoDB" id="9793824at2"/>
<accession>A0A110B0E1</accession>
<reference evidence="8 9" key="1">
    <citation type="submission" date="2015-12" db="EMBL/GenBank/DDBJ databases">
        <title>Genome sequence of Mucilaginibacter gotjawali.</title>
        <authorList>
            <person name="Lee J.S."/>
            <person name="Lee K.C."/>
            <person name="Kim K.K."/>
            <person name="Lee B.W."/>
        </authorList>
    </citation>
    <scope>NUCLEOTIDE SEQUENCE [LARGE SCALE GENOMIC DNA]</scope>
    <source>
        <strain evidence="8 9">SA3-7</strain>
    </source>
</reference>
<dbReference type="Pfam" id="PF06271">
    <property type="entry name" value="RDD"/>
    <property type="match status" value="1"/>
</dbReference>
<proteinExistence type="predicted"/>
<evidence type="ECO:0000313" key="9">
    <source>
        <dbReference type="Proteomes" id="UP000218263"/>
    </source>
</evidence>
<keyword evidence="3" id="KW-0812">Transmembrane</keyword>
<evidence type="ECO:0000256" key="3">
    <source>
        <dbReference type="ARBA" id="ARBA00022692"/>
    </source>
</evidence>
<dbReference type="PANTHER" id="PTHR36115:SF4">
    <property type="entry name" value="MEMBRANE PROTEIN"/>
    <property type="match status" value="1"/>
</dbReference>
<evidence type="ECO:0000256" key="1">
    <source>
        <dbReference type="ARBA" id="ARBA00004651"/>
    </source>
</evidence>
<evidence type="ECO:0000259" key="7">
    <source>
        <dbReference type="Pfam" id="PF14237"/>
    </source>
</evidence>
<dbReference type="RefSeq" id="WP_096349673.1">
    <property type="nucleotide sequence ID" value="NZ_JACHWX010000016.1"/>
</dbReference>
<evidence type="ECO:0000256" key="2">
    <source>
        <dbReference type="ARBA" id="ARBA00022475"/>
    </source>
</evidence>
<dbReference type="AlphaFoldDB" id="A0A110B0E1"/>
<sequence length="215" mass="24520">MQPLNISTLQPSNKGNTYLLVINGKPEGPYSIEQLKALKIKPADFVRTEGMDDYKQAHEVAELRELFGFKKEAVIPQYFGSFDQRLTASALDWFFVLLVCVPIAFIVSVFIQDQAQRIMVAFSLAVIVPLVKIIYHIVMECSAKQATFGKQLIRIKVCDMEGKRISFGRSLWRNVAKLFSVAPFFLGYIFSFFNKTQQCMHDMLAGTLVMKDRLF</sequence>
<dbReference type="EMBL" id="AP017313">
    <property type="protein sequence ID" value="BAU52336.1"/>
    <property type="molecule type" value="Genomic_DNA"/>
</dbReference>
<keyword evidence="4" id="KW-1133">Transmembrane helix</keyword>
<keyword evidence="9" id="KW-1185">Reference proteome</keyword>
<dbReference type="InterPro" id="IPR025640">
    <property type="entry name" value="GYF_2"/>
</dbReference>
<dbReference type="PANTHER" id="PTHR36115">
    <property type="entry name" value="PROLINE-RICH ANTIGEN HOMOLOG-RELATED"/>
    <property type="match status" value="1"/>
</dbReference>
<dbReference type="InterPro" id="IPR051791">
    <property type="entry name" value="Pra-immunoreactive"/>
</dbReference>
<dbReference type="Pfam" id="PF14237">
    <property type="entry name" value="GYF_2"/>
    <property type="match status" value="1"/>
</dbReference>
<dbReference type="KEGG" id="mgot:MgSA37_00491"/>
<dbReference type="GO" id="GO:0005886">
    <property type="term" value="C:plasma membrane"/>
    <property type="evidence" value="ECO:0007669"/>
    <property type="project" value="UniProtKB-SubCell"/>
</dbReference>
<evidence type="ECO:0000256" key="5">
    <source>
        <dbReference type="ARBA" id="ARBA00023136"/>
    </source>
</evidence>
<keyword evidence="5" id="KW-0472">Membrane</keyword>
<protein>
    <submittedName>
        <fullName evidence="8">RDD family protein</fullName>
    </submittedName>
</protein>
<evidence type="ECO:0000256" key="4">
    <source>
        <dbReference type="ARBA" id="ARBA00022989"/>
    </source>
</evidence>
<comment type="subcellular location">
    <subcellularLocation>
        <location evidence="1">Cell membrane</location>
        <topology evidence="1">Multi-pass membrane protein</topology>
    </subcellularLocation>
</comment>
<gene>
    <name evidence="8" type="ORF">MgSA37_00491</name>
</gene>
<name>A0A110B0E1_9SPHI</name>